<reference evidence="1 2" key="1">
    <citation type="submission" date="2015-04" db="EMBL/GenBank/DDBJ databases">
        <authorList>
            <person name="Syromyatnikov M.Y."/>
            <person name="Popov V.N."/>
        </authorList>
    </citation>
    <scope>NUCLEOTIDE SEQUENCE [LARGE SCALE GENOMIC DNA]</scope>
</reference>
<keyword evidence="2" id="KW-1185">Reference proteome</keyword>
<protein>
    <submittedName>
        <fullName evidence="1">CLUMA_CG001008, isoform A</fullName>
    </submittedName>
</protein>
<organism evidence="1 2">
    <name type="scientific">Clunio marinus</name>
    <dbReference type="NCBI Taxonomy" id="568069"/>
    <lineage>
        <taxon>Eukaryota</taxon>
        <taxon>Metazoa</taxon>
        <taxon>Ecdysozoa</taxon>
        <taxon>Arthropoda</taxon>
        <taxon>Hexapoda</taxon>
        <taxon>Insecta</taxon>
        <taxon>Pterygota</taxon>
        <taxon>Neoptera</taxon>
        <taxon>Endopterygota</taxon>
        <taxon>Diptera</taxon>
        <taxon>Nematocera</taxon>
        <taxon>Chironomoidea</taxon>
        <taxon>Chironomidae</taxon>
        <taxon>Clunio</taxon>
    </lineage>
</organism>
<accession>A0A1J1HIH5</accession>
<evidence type="ECO:0000313" key="1">
    <source>
        <dbReference type="EMBL" id="CRK87204.1"/>
    </source>
</evidence>
<evidence type="ECO:0000313" key="2">
    <source>
        <dbReference type="Proteomes" id="UP000183832"/>
    </source>
</evidence>
<name>A0A1J1HIH5_9DIPT</name>
<dbReference type="Proteomes" id="UP000183832">
    <property type="component" value="Unassembled WGS sequence"/>
</dbReference>
<sequence length="60" mass="6852">MGETSRQQLMNNSRDAVNFKFVSGVSEYSLSLRLCQMRALSNELRIIRQLQGWVKSEACA</sequence>
<dbReference type="AlphaFoldDB" id="A0A1J1HIH5"/>
<dbReference type="EMBL" id="CVRI01000004">
    <property type="protein sequence ID" value="CRK87204.1"/>
    <property type="molecule type" value="Genomic_DNA"/>
</dbReference>
<proteinExistence type="predicted"/>
<gene>
    <name evidence="1" type="ORF">CLUMA_CG001008</name>
</gene>